<sequence>MTSYPWQLEELSFSHQEVRANPTHDPKQDQKGSPFHIEANELTINDRKNAIAVQVSIKVDETHDSNAAYFVVLTAFAVLLTDQEMTEQLRHQGLSTGLNILIGAMRERLATLTARGPWGVSLLGPIPMAMVKPSAPTAP</sequence>
<accession>W6M859</accession>
<reference evidence="1" key="2">
    <citation type="submission" date="2014-03" db="EMBL/GenBank/DDBJ databases">
        <title>Candidatus Competibacter-lineage genomes retrieved from metagenomes reveal functional metabolic diversity.</title>
        <authorList>
            <person name="McIlroy S.J."/>
            <person name="Albertsen M."/>
            <person name="Andresen E.K."/>
            <person name="Saunders A.M."/>
            <person name="Kristiansen R."/>
            <person name="Stokholm-Bjerregaard M."/>
            <person name="Nielsen K.L."/>
            <person name="Nielsen P.H."/>
        </authorList>
    </citation>
    <scope>NUCLEOTIDE SEQUENCE</scope>
    <source>
        <strain evidence="1">Run_A_D11</strain>
    </source>
</reference>
<name>W6M859_9GAMM</name>
<organism evidence="1 2">
    <name type="scientific">Candidatus Competibacter denitrificans Run_A_D11</name>
    <dbReference type="NCBI Taxonomy" id="1400863"/>
    <lineage>
        <taxon>Bacteria</taxon>
        <taxon>Pseudomonadati</taxon>
        <taxon>Pseudomonadota</taxon>
        <taxon>Gammaproteobacteria</taxon>
        <taxon>Candidatus Competibacteraceae</taxon>
        <taxon>Candidatus Competibacter</taxon>
    </lineage>
</organism>
<dbReference type="EMBL" id="CBTJ020000101">
    <property type="protein sequence ID" value="CDI04146.1"/>
    <property type="molecule type" value="Genomic_DNA"/>
</dbReference>
<reference evidence="1" key="1">
    <citation type="submission" date="2013-07" db="EMBL/GenBank/DDBJ databases">
        <authorList>
            <person name="McIlroy S."/>
        </authorList>
    </citation>
    <scope>NUCLEOTIDE SEQUENCE [LARGE SCALE GENOMIC DNA]</scope>
    <source>
        <strain evidence="1">Run_A_D11</strain>
    </source>
</reference>
<dbReference type="SUPFAM" id="SSF54611">
    <property type="entry name" value="SecB-like"/>
    <property type="match status" value="1"/>
</dbReference>
<dbReference type="InterPro" id="IPR035958">
    <property type="entry name" value="SecB-like_sf"/>
</dbReference>
<dbReference type="Proteomes" id="UP000035760">
    <property type="component" value="Unassembled WGS sequence"/>
</dbReference>
<comment type="caution">
    <text evidence="1">The sequence shown here is derived from an EMBL/GenBank/DDBJ whole genome shotgun (WGS) entry which is preliminary data.</text>
</comment>
<dbReference type="STRING" id="1400863.BN873_890052"/>
<proteinExistence type="predicted"/>
<evidence type="ECO:0008006" key="3">
    <source>
        <dbReference type="Google" id="ProtNLM"/>
    </source>
</evidence>
<dbReference type="OrthoDB" id="7063707at2"/>
<evidence type="ECO:0000313" key="2">
    <source>
        <dbReference type="Proteomes" id="UP000035760"/>
    </source>
</evidence>
<gene>
    <name evidence="1" type="ORF">BN873_890052</name>
</gene>
<dbReference type="RefSeq" id="WP_048675963.1">
    <property type="nucleotide sequence ID" value="NZ_CBTJ020000101.1"/>
</dbReference>
<keyword evidence="2" id="KW-1185">Reference proteome</keyword>
<dbReference type="Gene3D" id="3.10.420.10">
    <property type="entry name" value="SecB-like"/>
    <property type="match status" value="1"/>
</dbReference>
<evidence type="ECO:0000313" key="1">
    <source>
        <dbReference type="EMBL" id="CDI04146.1"/>
    </source>
</evidence>
<dbReference type="AlphaFoldDB" id="W6M859"/>
<protein>
    <recommendedName>
        <fullName evidence="3">Preprotein translocase subunit SecB</fullName>
    </recommendedName>
</protein>